<dbReference type="AlphaFoldDB" id="A0A9D3VEB2"/>
<gene>
    <name evidence="1" type="ORF">J1N35_021139</name>
</gene>
<comment type="caution">
    <text evidence="1">The sequence shown here is derived from an EMBL/GenBank/DDBJ whole genome shotgun (WGS) entry which is preliminary data.</text>
</comment>
<reference evidence="1 2" key="1">
    <citation type="journal article" date="2021" name="Plant Biotechnol. J.">
        <title>Multi-omics assisted identification of the key and species-specific regulatory components of drought-tolerant mechanisms in Gossypium stocksii.</title>
        <authorList>
            <person name="Yu D."/>
            <person name="Ke L."/>
            <person name="Zhang D."/>
            <person name="Wu Y."/>
            <person name="Sun Y."/>
            <person name="Mei J."/>
            <person name="Sun J."/>
            <person name="Sun Y."/>
        </authorList>
    </citation>
    <scope>NUCLEOTIDE SEQUENCE [LARGE SCALE GENOMIC DNA]</scope>
    <source>
        <strain evidence="2">cv. E1</strain>
        <tissue evidence="1">Leaf</tissue>
    </source>
</reference>
<evidence type="ECO:0000313" key="2">
    <source>
        <dbReference type="Proteomes" id="UP000828251"/>
    </source>
</evidence>
<keyword evidence="2" id="KW-1185">Reference proteome</keyword>
<dbReference type="EMBL" id="JAIQCV010000007">
    <property type="protein sequence ID" value="KAH1081378.1"/>
    <property type="molecule type" value="Genomic_DNA"/>
</dbReference>
<accession>A0A9D3VEB2</accession>
<evidence type="ECO:0000313" key="1">
    <source>
        <dbReference type="EMBL" id="KAH1081378.1"/>
    </source>
</evidence>
<proteinExistence type="predicted"/>
<dbReference type="Proteomes" id="UP000828251">
    <property type="component" value="Unassembled WGS sequence"/>
</dbReference>
<protein>
    <submittedName>
        <fullName evidence="1">Uncharacterized protein</fullName>
    </submittedName>
</protein>
<name>A0A9D3VEB2_9ROSI</name>
<sequence length="114" mass="13010">MQQDQVRGTAYSPIHHFSFWLFGDVWLVLEGISKAPKKLMFRVFSGRVSPNSKRLLVPLARLRSSPMWRYAIRPSAAQCGPSRVHSSHAQWRLSSHASSTNHGLHVNLMVKFLE</sequence>
<organism evidence="1 2">
    <name type="scientific">Gossypium stocksii</name>
    <dbReference type="NCBI Taxonomy" id="47602"/>
    <lineage>
        <taxon>Eukaryota</taxon>
        <taxon>Viridiplantae</taxon>
        <taxon>Streptophyta</taxon>
        <taxon>Embryophyta</taxon>
        <taxon>Tracheophyta</taxon>
        <taxon>Spermatophyta</taxon>
        <taxon>Magnoliopsida</taxon>
        <taxon>eudicotyledons</taxon>
        <taxon>Gunneridae</taxon>
        <taxon>Pentapetalae</taxon>
        <taxon>rosids</taxon>
        <taxon>malvids</taxon>
        <taxon>Malvales</taxon>
        <taxon>Malvaceae</taxon>
        <taxon>Malvoideae</taxon>
        <taxon>Gossypium</taxon>
    </lineage>
</organism>